<evidence type="ECO:0000313" key="1">
    <source>
        <dbReference type="EMBL" id="CAI8043682.1"/>
    </source>
</evidence>
<dbReference type="EMBL" id="CASHTH010003348">
    <property type="protein sequence ID" value="CAI8043682.1"/>
    <property type="molecule type" value="Genomic_DNA"/>
</dbReference>
<dbReference type="Proteomes" id="UP001174909">
    <property type="component" value="Unassembled WGS sequence"/>
</dbReference>
<reference evidence="1" key="1">
    <citation type="submission" date="2023-03" db="EMBL/GenBank/DDBJ databases">
        <authorList>
            <person name="Steffen K."/>
            <person name="Cardenas P."/>
        </authorList>
    </citation>
    <scope>NUCLEOTIDE SEQUENCE</scope>
</reference>
<organism evidence="1 2">
    <name type="scientific">Geodia barretti</name>
    <name type="common">Barrett's horny sponge</name>
    <dbReference type="NCBI Taxonomy" id="519541"/>
    <lineage>
        <taxon>Eukaryota</taxon>
        <taxon>Metazoa</taxon>
        <taxon>Porifera</taxon>
        <taxon>Demospongiae</taxon>
        <taxon>Heteroscleromorpha</taxon>
        <taxon>Tetractinellida</taxon>
        <taxon>Astrophorina</taxon>
        <taxon>Geodiidae</taxon>
        <taxon>Geodia</taxon>
    </lineage>
</organism>
<protein>
    <submittedName>
        <fullName evidence="1">Uncharacterized protein</fullName>
    </submittedName>
</protein>
<name>A0AA35T9D3_GEOBA</name>
<comment type="caution">
    <text evidence="1">The sequence shown here is derived from an EMBL/GenBank/DDBJ whole genome shotgun (WGS) entry which is preliminary data.</text>
</comment>
<gene>
    <name evidence="1" type="ORF">GBAR_LOCUS24224</name>
</gene>
<sequence length="123" mass="13656">MSEKKSDSEQLVFNTDEQIAESVTVTGTINTAQPNEGTFYQILAGDDLQVTFDNNADNNYWSFHAGSSFPHVSELFHIEAVGGNKVKIVGYPPPGKVRWYLTIIENQRGVPDQYPKFSAEDGV</sequence>
<dbReference type="AlphaFoldDB" id="A0AA35T9D3"/>
<accession>A0AA35T9D3</accession>
<proteinExistence type="predicted"/>
<evidence type="ECO:0000313" key="2">
    <source>
        <dbReference type="Proteomes" id="UP001174909"/>
    </source>
</evidence>
<keyword evidence="2" id="KW-1185">Reference proteome</keyword>